<evidence type="ECO:0000313" key="2">
    <source>
        <dbReference type="Proteomes" id="UP000836402"/>
    </source>
</evidence>
<comment type="caution">
    <text evidence="1">The sequence shown here is derived from an EMBL/GenBank/DDBJ whole genome shotgun (WGS) entry which is preliminary data.</text>
</comment>
<gene>
    <name evidence="1" type="ORF">JKIAZH3_G941</name>
</gene>
<protein>
    <submittedName>
        <fullName evidence="1">Uncharacterized protein</fullName>
    </submittedName>
</protein>
<proteinExistence type="predicted"/>
<evidence type="ECO:0000313" key="1">
    <source>
        <dbReference type="EMBL" id="CAD6951424.1"/>
    </source>
</evidence>
<organism evidence="1 2">
    <name type="scientific">Tilletia caries</name>
    <name type="common">wheat bunt fungus</name>
    <dbReference type="NCBI Taxonomy" id="13290"/>
    <lineage>
        <taxon>Eukaryota</taxon>
        <taxon>Fungi</taxon>
        <taxon>Dikarya</taxon>
        <taxon>Basidiomycota</taxon>
        <taxon>Ustilaginomycotina</taxon>
        <taxon>Exobasidiomycetes</taxon>
        <taxon>Tilletiales</taxon>
        <taxon>Tilletiaceae</taxon>
        <taxon>Tilletia</taxon>
    </lineage>
</organism>
<reference evidence="1" key="1">
    <citation type="submission" date="2020-10" db="EMBL/GenBank/DDBJ databases">
        <authorList>
            <person name="Sedaghatjoo S."/>
        </authorList>
    </citation>
    <scope>NUCLEOTIDE SEQUENCE</scope>
    <source>
        <strain evidence="1">AZH3</strain>
    </source>
</reference>
<sequence length="347" mass="37450">YESFNAVQRQAAVHTNRGAPSKDIASRIATQETVAHWASGGVVWASEDNQLAQPGPQIEPLLNDPTVKSLRSKWLPTEDDMQEPGIVIRSEAPLLYLTDLDIIGEGRGLPAFLPAERFHNGTAIVSQAGEKCKAGDFVSIHAQSTGTRRENVYDFTVGRLVGIFLSSGAANTPLVRLELFKIKEKSKYGMAGLVGDGTHALFEGKSAENAGAVLSINLKTGDVATKLLLTVRERTMEIYGRAISKTISGKASMFGCTPADTMSSGKKTQSKGYLIAFQPSSVLGLELAVLYPLVRVHRRLQLVCVLTQSSVHRIPCSASVGRFAVDRSDPRLRIYISCCGIALGTDY</sequence>
<dbReference type="EMBL" id="CAJHJG010005624">
    <property type="protein sequence ID" value="CAD6951424.1"/>
    <property type="molecule type" value="Genomic_DNA"/>
</dbReference>
<accession>A0ABN7J481</accession>
<feature type="non-terminal residue" evidence="1">
    <location>
        <position position="1"/>
    </location>
</feature>
<dbReference type="Proteomes" id="UP000836402">
    <property type="component" value="Unassembled WGS sequence"/>
</dbReference>
<keyword evidence="2" id="KW-1185">Reference proteome</keyword>
<name>A0ABN7J481_9BASI</name>